<protein>
    <submittedName>
        <fullName evidence="1">Uncharacterized protein</fullName>
    </submittedName>
</protein>
<dbReference type="EnsemblFungi" id="CPAR2_214180-T">
    <property type="protein sequence ID" value="CPAR2_214180-T-p1"/>
    <property type="gene ID" value="CPAR2_214180"/>
</dbReference>
<name>A0AAJ8W0M3_CANPC</name>
<proteinExistence type="predicted"/>
<organism evidence="1">
    <name type="scientific">Candida parapsilosis (strain CDC 317 / ATCC MYA-4646)</name>
    <name type="common">Yeast</name>
    <name type="synonym">Monilia parapsilosis</name>
    <dbReference type="NCBI Taxonomy" id="578454"/>
    <lineage>
        <taxon>Eukaryota</taxon>
        <taxon>Fungi</taxon>
        <taxon>Dikarya</taxon>
        <taxon>Ascomycota</taxon>
        <taxon>Saccharomycotina</taxon>
        <taxon>Pichiomycetes</taxon>
        <taxon>Debaryomycetaceae</taxon>
        <taxon>Candida/Lodderomyces clade</taxon>
        <taxon>Candida</taxon>
    </lineage>
</organism>
<accession>A0AAJ8W0M3</accession>
<evidence type="ECO:0000313" key="1">
    <source>
        <dbReference type="EnsemblFungi" id="CPAR2_214180-T-p1"/>
    </source>
</evidence>
<reference evidence="1" key="1">
    <citation type="submission" date="2025-05" db="UniProtKB">
        <authorList>
            <consortium name="EnsemblFungi"/>
        </authorList>
    </citation>
    <scope>IDENTIFICATION</scope>
</reference>
<sequence>MSKSVIQFSLN</sequence>